<evidence type="ECO:0000313" key="3">
    <source>
        <dbReference type="Proteomes" id="UP000187203"/>
    </source>
</evidence>
<dbReference type="EMBL" id="AWUE01008879">
    <property type="protein sequence ID" value="OMP12565.1"/>
    <property type="molecule type" value="Genomic_DNA"/>
</dbReference>
<sequence>MVGTEAALTQEGPPYPGKEAQKPNLVDSADGSTRGPLESYSITGPKVQESQSHLRTWMMPESASAFFTEL</sequence>
<organism evidence="2 3">
    <name type="scientific">Corchorus olitorius</name>
    <dbReference type="NCBI Taxonomy" id="93759"/>
    <lineage>
        <taxon>Eukaryota</taxon>
        <taxon>Viridiplantae</taxon>
        <taxon>Streptophyta</taxon>
        <taxon>Embryophyta</taxon>
        <taxon>Tracheophyta</taxon>
        <taxon>Spermatophyta</taxon>
        <taxon>Magnoliopsida</taxon>
        <taxon>eudicotyledons</taxon>
        <taxon>Gunneridae</taxon>
        <taxon>Pentapetalae</taxon>
        <taxon>rosids</taxon>
        <taxon>malvids</taxon>
        <taxon>Malvales</taxon>
        <taxon>Malvaceae</taxon>
        <taxon>Grewioideae</taxon>
        <taxon>Apeibeae</taxon>
        <taxon>Corchorus</taxon>
    </lineage>
</organism>
<reference evidence="3" key="1">
    <citation type="submission" date="2013-09" db="EMBL/GenBank/DDBJ databases">
        <title>Corchorus olitorius genome sequencing.</title>
        <authorList>
            <person name="Alam M."/>
            <person name="Haque M.S."/>
            <person name="Islam M.S."/>
            <person name="Emdad E.M."/>
            <person name="Islam M.M."/>
            <person name="Ahmed B."/>
            <person name="Halim A."/>
            <person name="Hossen Q.M.M."/>
            <person name="Hossain M.Z."/>
            <person name="Ahmed R."/>
            <person name="Khan M.M."/>
            <person name="Islam R."/>
            <person name="Rashid M.M."/>
            <person name="Khan S.A."/>
            <person name="Rahman M.S."/>
            <person name="Alam M."/>
            <person name="Yahiya A.S."/>
            <person name="Khan M.S."/>
            <person name="Azam M.S."/>
            <person name="Haque T."/>
            <person name="Lashkar M.Z.H."/>
            <person name="Akhand A.I."/>
            <person name="Morshed G."/>
            <person name="Roy S."/>
            <person name="Uddin K.S."/>
            <person name="Rabeya T."/>
            <person name="Hossain A.S."/>
            <person name="Chowdhury A."/>
            <person name="Snigdha A.R."/>
            <person name="Mortoza M.S."/>
            <person name="Matin S.A."/>
            <person name="Hoque S.M.E."/>
            <person name="Islam M.K."/>
            <person name="Roy D.K."/>
            <person name="Haider R."/>
            <person name="Moosa M.M."/>
            <person name="Elias S.M."/>
            <person name="Hasan A.M."/>
            <person name="Jahan S."/>
            <person name="Shafiuddin M."/>
            <person name="Mahmood N."/>
            <person name="Shommy N.S."/>
        </authorList>
    </citation>
    <scope>NUCLEOTIDE SEQUENCE [LARGE SCALE GENOMIC DNA]</scope>
    <source>
        <strain evidence="3">cv. O-4</strain>
    </source>
</reference>
<dbReference type="AlphaFoldDB" id="A0A1R3KZN9"/>
<keyword evidence="3" id="KW-1185">Reference proteome</keyword>
<protein>
    <submittedName>
        <fullName evidence="2">Uncharacterized protein</fullName>
    </submittedName>
</protein>
<dbReference type="Proteomes" id="UP000187203">
    <property type="component" value="Unassembled WGS sequence"/>
</dbReference>
<evidence type="ECO:0000256" key="1">
    <source>
        <dbReference type="SAM" id="MobiDB-lite"/>
    </source>
</evidence>
<gene>
    <name evidence="2" type="ORF">COLO4_03019</name>
</gene>
<feature type="region of interest" description="Disordered" evidence="1">
    <location>
        <begin position="1"/>
        <end position="47"/>
    </location>
</feature>
<evidence type="ECO:0000313" key="2">
    <source>
        <dbReference type="EMBL" id="OMP12565.1"/>
    </source>
</evidence>
<proteinExistence type="predicted"/>
<comment type="caution">
    <text evidence="2">The sequence shown here is derived from an EMBL/GenBank/DDBJ whole genome shotgun (WGS) entry which is preliminary data.</text>
</comment>
<accession>A0A1R3KZN9</accession>
<name>A0A1R3KZN9_9ROSI</name>